<proteinExistence type="predicted"/>
<organism evidence="2 3">
    <name type="scientific">Streptomyces yatensis</name>
    <dbReference type="NCBI Taxonomy" id="155177"/>
    <lineage>
        <taxon>Bacteria</taxon>
        <taxon>Bacillati</taxon>
        <taxon>Actinomycetota</taxon>
        <taxon>Actinomycetes</taxon>
        <taxon>Kitasatosporales</taxon>
        <taxon>Streptomycetaceae</taxon>
        <taxon>Streptomyces</taxon>
        <taxon>Streptomyces violaceusniger group</taxon>
    </lineage>
</organism>
<sequence>MDPGTRSLHEDRAPPGGTDVVAAGKPFDIAVDLQTDPAAVLLPPTEMPRTQLIDPPATAARTSTA</sequence>
<evidence type="ECO:0000313" key="3">
    <source>
        <dbReference type="Proteomes" id="UP001499947"/>
    </source>
</evidence>
<gene>
    <name evidence="2" type="ORF">GCM10009680_57670</name>
</gene>
<keyword evidence="3" id="KW-1185">Reference proteome</keyword>
<feature type="region of interest" description="Disordered" evidence="1">
    <location>
        <begin position="45"/>
        <end position="65"/>
    </location>
</feature>
<dbReference type="EMBL" id="BAAALR010000065">
    <property type="protein sequence ID" value="GAA1709204.1"/>
    <property type="molecule type" value="Genomic_DNA"/>
</dbReference>
<feature type="region of interest" description="Disordered" evidence="1">
    <location>
        <begin position="1"/>
        <end position="20"/>
    </location>
</feature>
<dbReference type="Proteomes" id="UP001499947">
    <property type="component" value="Unassembled WGS sequence"/>
</dbReference>
<protein>
    <submittedName>
        <fullName evidence="2">Uncharacterized protein</fullName>
    </submittedName>
</protein>
<reference evidence="3" key="1">
    <citation type="journal article" date="2019" name="Int. J. Syst. Evol. Microbiol.">
        <title>The Global Catalogue of Microorganisms (GCM) 10K type strain sequencing project: providing services to taxonomists for standard genome sequencing and annotation.</title>
        <authorList>
            <consortium name="The Broad Institute Genomics Platform"/>
            <consortium name="The Broad Institute Genome Sequencing Center for Infectious Disease"/>
            <person name="Wu L."/>
            <person name="Ma J."/>
        </authorList>
    </citation>
    <scope>NUCLEOTIDE SEQUENCE [LARGE SCALE GENOMIC DNA]</scope>
    <source>
        <strain evidence="3">JCM 13244</strain>
    </source>
</reference>
<evidence type="ECO:0000256" key="1">
    <source>
        <dbReference type="SAM" id="MobiDB-lite"/>
    </source>
</evidence>
<comment type="caution">
    <text evidence="2">The sequence shown here is derived from an EMBL/GenBank/DDBJ whole genome shotgun (WGS) entry which is preliminary data.</text>
</comment>
<evidence type="ECO:0000313" key="2">
    <source>
        <dbReference type="EMBL" id="GAA1709204.1"/>
    </source>
</evidence>
<name>A0ABP4UP21_9ACTN</name>
<accession>A0ABP4UP21</accession>